<reference evidence="7" key="1">
    <citation type="submission" date="2016-10" db="EMBL/GenBank/DDBJ databases">
        <authorList>
            <person name="Varghese N."/>
            <person name="Submissions S."/>
        </authorList>
    </citation>
    <scope>NUCLEOTIDE SEQUENCE [LARGE SCALE GENOMIC DNA]</scope>
    <source>
        <strain evidence="7">CGMCC 1.10784</strain>
    </source>
</reference>
<keyword evidence="2" id="KW-0805">Transcription regulation</keyword>
<keyword evidence="4" id="KW-0804">Transcription</keyword>
<sequence>MELLQLQYFRTVAKYEHMTKASEELRIAQPALSKTISRLEEDVGVPLFDRQNRQIRLNRFGRAFLKQVDIALGALEEGRRELADMVETEQGTIRLATPTLSRLSSTISEFRKENPEILFRVVQIPPASSNDMISLLERGEVDLCFIAASLNQTWIQEQIVLKAEVCLAVPIAHPLAARDTITIAETENEAFIEYHAEHPFRHINDVYCEAAGISRNVICEVDEPSALWSLVQAGLGVAFVPHSTNEDSNVKLLRIESPVCEREFSIAWNEKRYLPRAAKQYLEFLKLHFQSEPTGLA</sequence>
<dbReference type="InterPro" id="IPR000847">
    <property type="entry name" value="LysR_HTH_N"/>
</dbReference>
<dbReference type="PROSITE" id="PS50931">
    <property type="entry name" value="HTH_LYSR"/>
    <property type="match status" value="1"/>
</dbReference>
<gene>
    <name evidence="6" type="ORF">SAMN05216378_1139</name>
</gene>
<dbReference type="Pfam" id="PF00126">
    <property type="entry name" value="HTH_1"/>
    <property type="match status" value="1"/>
</dbReference>
<evidence type="ECO:0000259" key="5">
    <source>
        <dbReference type="PROSITE" id="PS50931"/>
    </source>
</evidence>
<accession>A0A1I1UNR4</accession>
<dbReference type="SUPFAM" id="SSF53850">
    <property type="entry name" value="Periplasmic binding protein-like II"/>
    <property type="match status" value="1"/>
</dbReference>
<evidence type="ECO:0000256" key="1">
    <source>
        <dbReference type="ARBA" id="ARBA00009437"/>
    </source>
</evidence>
<organism evidence="6 7">
    <name type="scientific">Paenibacillus catalpae</name>
    <dbReference type="NCBI Taxonomy" id="1045775"/>
    <lineage>
        <taxon>Bacteria</taxon>
        <taxon>Bacillati</taxon>
        <taxon>Bacillota</taxon>
        <taxon>Bacilli</taxon>
        <taxon>Bacillales</taxon>
        <taxon>Paenibacillaceae</taxon>
        <taxon>Paenibacillus</taxon>
    </lineage>
</organism>
<dbReference type="InterPro" id="IPR036390">
    <property type="entry name" value="WH_DNA-bd_sf"/>
</dbReference>
<dbReference type="AlphaFoldDB" id="A0A1I1UNR4"/>
<keyword evidence="7" id="KW-1185">Reference proteome</keyword>
<dbReference type="STRING" id="1045775.SAMN05216378_1139"/>
<dbReference type="Gene3D" id="3.40.190.290">
    <property type="match status" value="1"/>
</dbReference>
<dbReference type="Pfam" id="PF03466">
    <property type="entry name" value="LysR_substrate"/>
    <property type="match status" value="1"/>
</dbReference>
<feature type="domain" description="HTH lysR-type" evidence="5">
    <location>
        <begin position="1"/>
        <end position="58"/>
    </location>
</feature>
<dbReference type="Gene3D" id="1.10.10.10">
    <property type="entry name" value="Winged helix-like DNA-binding domain superfamily/Winged helix DNA-binding domain"/>
    <property type="match status" value="1"/>
</dbReference>
<dbReference type="GO" id="GO:0005829">
    <property type="term" value="C:cytosol"/>
    <property type="evidence" value="ECO:0007669"/>
    <property type="project" value="TreeGrafter"/>
</dbReference>
<dbReference type="Proteomes" id="UP000198855">
    <property type="component" value="Unassembled WGS sequence"/>
</dbReference>
<dbReference type="InterPro" id="IPR036388">
    <property type="entry name" value="WH-like_DNA-bd_sf"/>
</dbReference>
<dbReference type="GO" id="GO:0003677">
    <property type="term" value="F:DNA binding"/>
    <property type="evidence" value="ECO:0007669"/>
    <property type="project" value="UniProtKB-KW"/>
</dbReference>
<dbReference type="InterPro" id="IPR005119">
    <property type="entry name" value="LysR_subst-bd"/>
</dbReference>
<evidence type="ECO:0000256" key="2">
    <source>
        <dbReference type="ARBA" id="ARBA00023015"/>
    </source>
</evidence>
<dbReference type="FunFam" id="1.10.10.10:FF:000001">
    <property type="entry name" value="LysR family transcriptional regulator"/>
    <property type="match status" value="1"/>
</dbReference>
<protein>
    <submittedName>
        <fullName evidence="6">DNA-binding transcriptional regulator, LysR family</fullName>
    </submittedName>
</protein>
<dbReference type="InterPro" id="IPR050950">
    <property type="entry name" value="HTH-type_LysR_regulators"/>
</dbReference>
<name>A0A1I1UNR4_9BACL</name>
<dbReference type="SUPFAM" id="SSF46785">
    <property type="entry name" value="Winged helix' DNA-binding domain"/>
    <property type="match status" value="1"/>
</dbReference>
<dbReference type="EMBL" id="FOMT01000001">
    <property type="protein sequence ID" value="SFD72215.1"/>
    <property type="molecule type" value="Genomic_DNA"/>
</dbReference>
<dbReference type="PRINTS" id="PR00039">
    <property type="entry name" value="HTHLYSR"/>
</dbReference>
<evidence type="ECO:0000256" key="4">
    <source>
        <dbReference type="ARBA" id="ARBA00023163"/>
    </source>
</evidence>
<dbReference type="PANTHER" id="PTHR30419:SF28">
    <property type="entry name" value="HTH-TYPE TRANSCRIPTIONAL REGULATOR BSDA"/>
    <property type="match status" value="1"/>
</dbReference>
<evidence type="ECO:0000256" key="3">
    <source>
        <dbReference type="ARBA" id="ARBA00023125"/>
    </source>
</evidence>
<dbReference type="PANTHER" id="PTHR30419">
    <property type="entry name" value="HTH-TYPE TRANSCRIPTIONAL REGULATOR YBHD"/>
    <property type="match status" value="1"/>
</dbReference>
<evidence type="ECO:0000313" key="6">
    <source>
        <dbReference type="EMBL" id="SFD72215.1"/>
    </source>
</evidence>
<evidence type="ECO:0000313" key="7">
    <source>
        <dbReference type="Proteomes" id="UP000198855"/>
    </source>
</evidence>
<proteinExistence type="inferred from homology"/>
<dbReference type="OrthoDB" id="9803735at2"/>
<dbReference type="GO" id="GO:0003700">
    <property type="term" value="F:DNA-binding transcription factor activity"/>
    <property type="evidence" value="ECO:0007669"/>
    <property type="project" value="InterPro"/>
</dbReference>
<comment type="similarity">
    <text evidence="1">Belongs to the LysR transcriptional regulatory family.</text>
</comment>
<dbReference type="RefSeq" id="WP_091181945.1">
    <property type="nucleotide sequence ID" value="NZ_FOMT01000001.1"/>
</dbReference>
<keyword evidence="3 6" id="KW-0238">DNA-binding</keyword>